<proteinExistence type="predicted"/>
<protein>
    <submittedName>
        <fullName evidence="1">4-nitrophenyl phosphatase</fullName>
        <ecNumber evidence="1">3.1.3.41</ecNumber>
    </submittedName>
</protein>
<dbReference type="Pfam" id="PF13242">
    <property type="entry name" value="Hydrolase_like"/>
    <property type="match status" value="1"/>
</dbReference>
<dbReference type="PANTHER" id="PTHR19288:SF46">
    <property type="entry name" value="HALOACID DEHALOGENASE-LIKE HYDROLASE DOMAIN-CONTAINING PROTEIN 2"/>
    <property type="match status" value="1"/>
</dbReference>
<dbReference type="EC" id="3.1.3.41" evidence="1"/>
<dbReference type="InterPro" id="IPR036412">
    <property type="entry name" value="HAD-like_sf"/>
</dbReference>
<dbReference type="SUPFAM" id="SSF56784">
    <property type="entry name" value="HAD-like"/>
    <property type="match status" value="1"/>
</dbReference>
<dbReference type="Proteomes" id="UP001179280">
    <property type="component" value="Unassembled WGS sequence"/>
</dbReference>
<accession>A0ABS2SYG3</accession>
<dbReference type="InterPro" id="IPR023214">
    <property type="entry name" value="HAD_sf"/>
</dbReference>
<dbReference type="Pfam" id="PF13344">
    <property type="entry name" value="Hydrolase_6"/>
    <property type="match status" value="1"/>
</dbReference>
<dbReference type="InterPro" id="IPR006357">
    <property type="entry name" value="HAD-SF_hydro_IIA"/>
</dbReference>
<dbReference type="NCBIfam" id="TIGR01460">
    <property type="entry name" value="HAD-SF-IIA"/>
    <property type="match status" value="1"/>
</dbReference>
<dbReference type="RefSeq" id="WP_204466556.1">
    <property type="nucleotide sequence ID" value="NZ_JAFBCV010000007.1"/>
</dbReference>
<evidence type="ECO:0000313" key="2">
    <source>
        <dbReference type="Proteomes" id="UP001179280"/>
    </source>
</evidence>
<dbReference type="PANTHER" id="PTHR19288">
    <property type="entry name" value="4-NITROPHENYLPHOSPHATASE-RELATED"/>
    <property type="match status" value="1"/>
</dbReference>
<keyword evidence="2" id="KW-1185">Reference proteome</keyword>
<sequence length="263" mass="29357">MRHYDHYFFDLDGTLIHGKALLPKAADLITYLYEQDKQVFFLTNHPVRSRTVLAKYLQDLGLSVSFDQLITPVAGLKEYIRFRHKGDRKLFVVGSKMIKEDLCKSGFSVVEDSTEHPTEMSVVLGMSPDLTYSQLQEGFWLMQRGAELILLNEDLLCPHPDGFLIDTGSLARVLQHVNKDPVVVGKPSSWMQQAMRHRTGNNLQKAVIVGDSLASDIGIGNALGIDSVLVCSGVTSVEQIRHAVQTPTTVFPSIREVYQTIKG</sequence>
<evidence type="ECO:0000313" key="1">
    <source>
        <dbReference type="EMBL" id="MBM7839277.1"/>
    </source>
</evidence>
<comment type="caution">
    <text evidence="1">The sequence shown here is derived from an EMBL/GenBank/DDBJ whole genome shotgun (WGS) entry which is preliminary data.</text>
</comment>
<dbReference type="Gene3D" id="3.40.50.1000">
    <property type="entry name" value="HAD superfamily/HAD-like"/>
    <property type="match status" value="2"/>
</dbReference>
<dbReference type="EMBL" id="JAFBCV010000007">
    <property type="protein sequence ID" value="MBM7839277.1"/>
    <property type="molecule type" value="Genomic_DNA"/>
</dbReference>
<name>A0ABS2SYG3_9BACI</name>
<keyword evidence="1" id="KW-0378">Hydrolase</keyword>
<organism evidence="1 2">
    <name type="scientific">Shouchella xiaoxiensis</name>
    <dbReference type="NCBI Taxonomy" id="766895"/>
    <lineage>
        <taxon>Bacteria</taxon>
        <taxon>Bacillati</taxon>
        <taxon>Bacillota</taxon>
        <taxon>Bacilli</taxon>
        <taxon>Bacillales</taxon>
        <taxon>Bacillaceae</taxon>
        <taxon>Shouchella</taxon>
    </lineage>
</organism>
<reference evidence="1" key="1">
    <citation type="submission" date="2021-01" db="EMBL/GenBank/DDBJ databases">
        <title>Genomic Encyclopedia of Type Strains, Phase IV (KMG-IV): sequencing the most valuable type-strain genomes for metagenomic binning, comparative biology and taxonomic classification.</title>
        <authorList>
            <person name="Goeker M."/>
        </authorList>
    </citation>
    <scope>NUCLEOTIDE SEQUENCE</scope>
    <source>
        <strain evidence="1">DSM 21943</strain>
    </source>
</reference>
<dbReference type="GO" id="GO:0016787">
    <property type="term" value="F:hydrolase activity"/>
    <property type="evidence" value="ECO:0007669"/>
    <property type="project" value="UniProtKB-KW"/>
</dbReference>
<gene>
    <name evidence="1" type="ORF">JOC54_002548</name>
</gene>